<accession>A0ABT4XGR8</accession>
<gene>
    <name evidence="2" type="ORF">PH586_13545</name>
</gene>
<dbReference type="Proteomes" id="UP001212042">
    <property type="component" value="Unassembled WGS sequence"/>
</dbReference>
<feature type="transmembrane region" description="Helical" evidence="1">
    <location>
        <begin position="208"/>
        <end position="241"/>
    </location>
</feature>
<evidence type="ECO:0000256" key="1">
    <source>
        <dbReference type="SAM" id="Phobius"/>
    </source>
</evidence>
<dbReference type="InterPro" id="IPR018688">
    <property type="entry name" value="PpoB2-like"/>
</dbReference>
<keyword evidence="1" id="KW-0812">Transmembrane</keyword>
<sequence>MPGAPEELADQAHRRLPYWPLGKEQWWVIVCLLILAALAWLELYRLAALGGMADMANMAMAGMPMPWSLADALLMLAMWSVMMVGMMLPSALPMILLYQQMLRRYMAAPQRHLALLLFCLAYLLVWGGFSLVATALQWGLDRLTLLSPQMRSQSHWLGAALLMGAGIYQWLPGKASCLAHCSGPVQFLLGHWRPGIIGGWSMGLKHGLYCLGCCWALMGLLFVVGVMNLLWVAVISIYILLEKTLPQGLWISRICGLLLLGWGLLLLG</sequence>
<organism evidence="2 3">
    <name type="scientific">Pseudomonas aestuarii</name>
    <dbReference type="NCBI Taxonomy" id="3018340"/>
    <lineage>
        <taxon>Bacteria</taxon>
        <taxon>Pseudomonadati</taxon>
        <taxon>Pseudomonadota</taxon>
        <taxon>Gammaproteobacteria</taxon>
        <taxon>Pseudomonadales</taxon>
        <taxon>Pseudomonadaceae</taxon>
        <taxon>Pseudomonas</taxon>
    </lineage>
</organism>
<keyword evidence="1" id="KW-1133">Transmembrane helix</keyword>
<dbReference type="RefSeq" id="WP_271348285.1">
    <property type="nucleotide sequence ID" value="NZ_JAQJZJ010000005.1"/>
</dbReference>
<evidence type="ECO:0000313" key="2">
    <source>
        <dbReference type="EMBL" id="MDA7087411.1"/>
    </source>
</evidence>
<proteinExistence type="predicted"/>
<feature type="transmembrane region" description="Helical" evidence="1">
    <location>
        <begin position="67"/>
        <end position="92"/>
    </location>
</feature>
<protein>
    <submittedName>
        <fullName evidence="2">DUF2182 domain-containing protein</fullName>
    </submittedName>
</protein>
<dbReference type="EMBL" id="JAQJZJ010000005">
    <property type="protein sequence ID" value="MDA7087411.1"/>
    <property type="molecule type" value="Genomic_DNA"/>
</dbReference>
<feature type="transmembrane region" description="Helical" evidence="1">
    <location>
        <begin position="26"/>
        <end position="47"/>
    </location>
</feature>
<evidence type="ECO:0000313" key="3">
    <source>
        <dbReference type="Proteomes" id="UP001212042"/>
    </source>
</evidence>
<reference evidence="2 3" key="1">
    <citation type="submission" date="2023-01" db="EMBL/GenBank/DDBJ databases">
        <title>Pseudomonas SA3-5T sp. nov., isolated from tidal flat sediment.</title>
        <authorList>
            <person name="Kim H.S."/>
            <person name="Kim J.-S."/>
            <person name="Suh M.K."/>
            <person name="Eom M.K."/>
            <person name="Lee J.-S."/>
        </authorList>
    </citation>
    <scope>NUCLEOTIDE SEQUENCE [LARGE SCALE GENOMIC DNA]</scope>
    <source>
        <strain evidence="2 3">SA3-5</strain>
    </source>
</reference>
<feature type="transmembrane region" description="Helical" evidence="1">
    <location>
        <begin position="247"/>
        <end position="267"/>
    </location>
</feature>
<name>A0ABT4XGR8_9PSED</name>
<dbReference type="Pfam" id="PF09948">
    <property type="entry name" value="PpoB2"/>
    <property type="match status" value="1"/>
</dbReference>
<feature type="transmembrane region" description="Helical" evidence="1">
    <location>
        <begin position="153"/>
        <end position="171"/>
    </location>
</feature>
<keyword evidence="3" id="KW-1185">Reference proteome</keyword>
<keyword evidence="1" id="KW-0472">Membrane</keyword>
<feature type="transmembrane region" description="Helical" evidence="1">
    <location>
        <begin position="113"/>
        <end position="133"/>
    </location>
</feature>
<comment type="caution">
    <text evidence="2">The sequence shown here is derived from an EMBL/GenBank/DDBJ whole genome shotgun (WGS) entry which is preliminary data.</text>
</comment>